<evidence type="ECO:0000256" key="1">
    <source>
        <dbReference type="ARBA" id="ARBA00004442"/>
    </source>
</evidence>
<dbReference type="Gene3D" id="2.40.160.50">
    <property type="entry name" value="membrane protein fhac: a member of the omp85/tpsb transporter family"/>
    <property type="match status" value="1"/>
</dbReference>
<keyword evidence="3" id="KW-0812">Transmembrane</keyword>
<keyword evidence="4" id="KW-0406">Ion transport</keyword>
<dbReference type="PANTHER" id="PTHR34597">
    <property type="entry name" value="SLR1661 PROTEIN"/>
    <property type="match status" value="1"/>
</dbReference>
<evidence type="ECO:0000256" key="4">
    <source>
        <dbReference type="ARBA" id="ARBA00023065"/>
    </source>
</evidence>
<dbReference type="GO" id="GO:0009279">
    <property type="term" value="C:cell outer membrane"/>
    <property type="evidence" value="ECO:0007669"/>
    <property type="project" value="UniProtKB-SubCell"/>
</dbReference>
<gene>
    <name evidence="9" type="primary">shlB_4</name>
    <name evidence="9" type="ORF">NCTC11801_04809</name>
</gene>
<feature type="domain" description="ShlB POTRA" evidence="8">
    <location>
        <begin position="3"/>
        <end position="54"/>
    </location>
</feature>
<dbReference type="Proteomes" id="UP000254208">
    <property type="component" value="Unassembled WGS sequence"/>
</dbReference>
<evidence type="ECO:0000313" key="10">
    <source>
        <dbReference type="Proteomes" id="UP000254208"/>
    </source>
</evidence>
<dbReference type="AlphaFoldDB" id="A0A379LQA9"/>
<dbReference type="PANTHER" id="PTHR34597:SF3">
    <property type="entry name" value="OUTER MEMBRANE TRANSPORTER CDIB"/>
    <property type="match status" value="1"/>
</dbReference>
<dbReference type="EMBL" id="UGTZ01000002">
    <property type="protein sequence ID" value="SUD99082.1"/>
    <property type="molecule type" value="Genomic_DNA"/>
</dbReference>
<protein>
    <submittedName>
        <fullName evidence="9">Hemolysin transporter protein shlB</fullName>
    </submittedName>
</protein>
<evidence type="ECO:0000256" key="6">
    <source>
        <dbReference type="ARBA" id="ARBA00023237"/>
    </source>
</evidence>
<dbReference type="Pfam" id="PF03865">
    <property type="entry name" value="ShlB"/>
    <property type="match status" value="1"/>
</dbReference>
<evidence type="ECO:0000259" key="8">
    <source>
        <dbReference type="Pfam" id="PF17287"/>
    </source>
</evidence>
<dbReference type="FunFam" id="2.40.160.50:FF:000009">
    <property type="entry name" value="Putative hemolysin activator protein"/>
    <property type="match status" value="1"/>
</dbReference>
<dbReference type="GO" id="GO:0008320">
    <property type="term" value="F:protein transmembrane transporter activity"/>
    <property type="evidence" value="ECO:0007669"/>
    <property type="project" value="TreeGrafter"/>
</dbReference>
<sequence length="414" mass="46175">MYQVRFADGSNTHATLFTAMPAHAGNLLDLRDIEQGLENLQRLPTVQASMDIEPSEAPGESDIVITRQQSKPWRVNAWVDNTGTDDTGKNQAGLMLAWDNPTTLSDLLYVTVSQDTLFSKDKGSTNYSGHYSVPFGYWQLAFTGSHYEYKQTIAGLNSDIEYTGKSESLNAQLSRLLFRNDVAKTTLNYGVTVKETRNFVNNTEIGTQKRRTSSWKLGLDHRQYLGSVVWDSNLSYQRGTRWFGAMPAFEEYRAVGSEDYATALAKIVTFSTSVTTPFTLGEQQFQHRIEYNRQLSSTPLTPQDQFSIGGRWTVRGFDGERTLSADSGWTVKNTLTWQTPIPQQALYIGADYGHVSGHNADWRIGNHLAGGAIGLQGALPWNISYDLSVGTPFSKPDGFQTDNATFAFSLNWAY</sequence>
<accession>A0A379LQA9</accession>
<dbReference type="InterPro" id="IPR051544">
    <property type="entry name" value="TPS_OM_transporter"/>
</dbReference>
<proteinExistence type="inferred from homology"/>
<evidence type="ECO:0000256" key="2">
    <source>
        <dbReference type="ARBA" id="ARBA00009055"/>
    </source>
</evidence>
<name>A0A379LQA9_PRORE</name>
<keyword evidence="3" id="KW-1134">Transmembrane beta strand</keyword>
<evidence type="ECO:0000256" key="5">
    <source>
        <dbReference type="ARBA" id="ARBA00023136"/>
    </source>
</evidence>
<reference evidence="9 10" key="1">
    <citation type="submission" date="2018-06" db="EMBL/GenBank/DDBJ databases">
        <authorList>
            <consortium name="Pathogen Informatics"/>
            <person name="Doyle S."/>
        </authorList>
    </citation>
    <scope>NUCLEOTIDE SEQUENCE [LARGE SCALE GENOMIC DNA]</scope>
    <source>
        <strain evidence="9 10">NCTC11801</strain>
    </source>
</reference>
<organism evidence="9 10">
    <name type="scientific">Providencia rettgeri</name>
    <dbReference type="NCBI Taxonomy" id="587"/>
    <lineage>
        <taxon>Bacteria</taxon>
        <taxon>Pseudomonadati</taxon>
        <taxon>Pseudomonadota</taxon>
        <taxon>Gammaproteobacteria</taxon>
        <taxon>Enterobacterales</taxon>
        <taxon>Morganellaceae</taxon>
        <taxon>Providencia</taxon>
    </lineage>
</organism>
<dbReference type="GO" id="GO:0098046">
    <property type="term" value="C:type V protein secretion system complex"/>
    <property type="evidence" value="ECO:0007669"/>
    <property type="project" value="TreeGrafter"/>
</dbReference>
<evidence type="ECO:0000259" key="7">
    <source>
        <dbReference type="Pfam" id="PF03865"/>
    </source>
</evidence>
<dbReference type="Pfam" id="PF17287">
    <property type="entry name" value="POTRA_3"/>
    <property type="match status" value="1"/>
</dbReference>
<keyword evidence="6" id="KW-0998">Cell outer membrane</keyword>
<dbReference type="InterPro" id="IPR005565">
    <property type="entry name" value="Hemolysn_activator_HlyB_C"/>
</dbReference>
<keyword evidence="4" id="KW-0813">Transport</keyword>
<comment type="similarity">
    <text evidence="2">Belongs to the TPS (TC 1.B.20) family.</text>
</comment>
<dbReference type="InterPro" id="IPR035251">
    <property type="entry name" value="ShlB_POTRA"/>
</dbReference>
<evidence type="ECO:0000256" key="3">
    <source>
        <dbReference type="ARBA" id="ARBA00022452"/>
    </source>
</evidence>
<evidence type="ECO:0000313" key="9">
    <source>
        <dbReference type="EMBL" id="SUD99082.1"/>
    </source>
</evidence>
<dbReference type="GO" id="GO:0046819">
    <property type="term" value="P:protein secretion by the type V secretion system"/>
    <property type="evidence" value="ECO:0007669"/>
    <property type="project" value="TreeGrafter"/>
</dbReference>
<feature type="domain" description="Haemolysin activator HlyB C-terminal" evidence="7">
    <location>
        <begin position="59"/>
        <end position="377"/>
    </location>
</feature>
<dbReference type="GO" id="GO:0006811">
    <property type="term" value="P:monoatomic ion transport"/>
    <property type="evidence" value="ECO:0007669"/>
    <property type="project" value="UniProtKB-KW"/>
</dbReference>
<comment type="subcellular location">
    <subcellularLocation>
        <location evidence="1">Cell outer membrane</location>
    </subcellularLocation>
</comment>
<keyword evidence="5" id="KW-0472">Membrane</keyword>